<dbReference type="Proteomes" id="UP000240569">
    <property type="component" value="Unassembled WGS sequence"/>
</dbReference>
<dbReference type="GO" id="GO:0022625">
    <property type="term" value="C:cytosolic large ribosomal subunit"/>
    <property type="evidence" value="ECO:0007669"/>
    <property type="project" value="UniProtKB-UniRule"/>
</dbReference>
<comment type="function">
    <text evidence="4 6">This protein binds specifically to 23S rRNA. It makes multiple contacts with different domains of the 23S rRNA in the assembled 50S subunit and ribosome.</text>
</comment>
<dbReference type="Gene3D" id="3.90.470.10">
    <property type="entry name" value="Ribosomal protein L22/L17"/>
    <property type="match status" value="1"/>
</dbReference>
<dbReference type="NCBIfam" id="NF003260">
    <property type="entry name" value="PRK04223.1"/>
    <property type="match status" value="1"/>
</dbReference>
<dbReference type="GO" id="GO:0019843">
    <property type="term" value="F:rRNA binding"/>
    <property type="evidence" value="ECO:0007669"/>
    <property type="project" value="UniProtKB-UniRule"/>
</dbReference>
<evidence type="ECO:0000256" key="5">
    <source>
        <dbReference type="RuleBase" id="RU004005"/>
    </source>
</evidence>
<dbReference type="SUPFAM" id="SSF54843">
    <property type="entry name" value="Ribosomal protein L22"/>
    <property type="match status" value="1"/>
</dbReference>
<evidence type="ECO:0000313" key="7">
    <source>
        <dbReference type="EMBL" id="PSN86781.1"/>
    </source>
</evidence>
<evidence type="ECO:0000256" key="6">
    <source>
        <dbReference type="RuleBase" id="RU004007"/>
    </source>
</evidence>
<reference evidence="7 8" key="1">
    <citation type="submission" date="2017-04" db="EMBL/GenBank/DDBJ databases">
        <title>Novel microbial lineages endemic to geothermal iron-oxide mats fill important gaps in the evolutionary history of Archaea.</title>
        <authorList>
            <person name="Jay Z.J."/>
            <person name="Beam J.P."/>
            <person name="Dlakic M."/>
            <person name="Rusch D.B."/>
            <person name="Kozubal M.A."/>
            <person name="Inskeep W.P."/>
        </authorList>
    </citation>
    <scope>NUCLEOTIDE SEQUENCE [LARGE SCALE GENOMIC DNA]</scope>
    <source>
        <strain evidence="7">BE_D</strain>
    </source>
</reference>
<proteinExistence type="inferred from homology"/>
<evidence type="ECO:0000313" key="8">
    <source>
        <dbReference type="Proteomes" id="UP000240569"/>
    </source>
</evidence>
<dbReference type="GO" id="GO:0002181">
    <property type="term" value="P:cytoplasmic translation"/>
    <property type="evidence" value="ECO:0007669"/>
    <property type="project" value="TreeGrafter"/>
</dbReference>
<comment type="similarity">
    <text evidence="1 4 5">Belongs to the universal ribosomal protein uL22 family.</text>
</comment>
<dbReference type="EMBL" id="NEXD01000002">
    <property type="protein sequence ID" value="PSN86781.1"/>
    <property type="molecule type" value="Genomic_DNA"/>
</dbReference>
<dbReference type="InterPro" id="IPR036394">
    <property type="entry name" value="Ribosomal_uL22_sf"/>
</dbReference>
<dbReference type="InterPro" id="IPR001063">
    <property type="entry name" value="Ribosomal_uL22"/>
</dbReference>
<dbReference type="AlphaFoldDB" id="A0A2R6AK90"/>
<dbReference type="PANTHER" id="PTHR11593:SF10">
    <property type="entry name" value="60S RIBOSOMAL PROTEIN L17"/>
    <property type="match status" value="1"/>
</dbReference>
<organism evidence="7 8">
    <name type="scientific">Candidatus Marsarchaeota G1 archaeon BE_D</name>
    <dbReference type="NCBI Taxonomy" id="1978156"/>
    <lineage>
        <taxon>Archaea</taxon>
        <taxon>Candidatus Marsarchaeota</taxon>
        <taxon>Candidatus Marsarchaeota group 1</taxon>
    </lineage>
</organism>
<keyword evidence="4 6" id="KW-0694">RNA-binding</keyword>
<name>A0A2R6AK90_9ARCH</name>
<dbReference type="HAMAP" id="MF_01331_A">
    <property type="entry name" value="Ribosomal_uL22_A"/>
    <property type="match status" value="1"/>
</dbReference>
<keyword evidence="3 4" id="KW-0687">Ribonucleoprotein</keyword>
<dbReference type="GO" id="GO:0003735">
    <property type="term" value="F:structural constituent of ribosome"/>
    <property type="evidence" value="ECO:0007669"/>
    <property type="project" value="UniProtKB-UniRule"/>
</dbReference>
<sequence length="158" mass="17489">MPTWGYSIKEYDPSTMVLASGRDLPISFKKAVNLCRAIKGMTLDDAKKFLNEVIQLKTPVPFTTYKKKVAHKAALGGRTGAAGRYPVKAAKAMLKVLENAENNASQKGFDTSSLKIVHAAAQKARIIIRPFPRAFGRMSVKRRIYTHIEIALKQVKGE</sequence>
<evidence type="ECO:0000256" key="4">
    <source>
        <dbReference type="HAMAP-Rule" id="MF_01331"/>
    </source>
</evidence>
<keyword evidence="2 4" id="KW-0689">Ribosomal protein</keyword>
<comment type="caution">
    <text evidence="7">The sequence shown here is derived from an EMBL/GenBank/DDBJ whole genome shotgun (WGS) entry which is preliminary data.</text>
</comment>
<accession>A0A2R6AK90</accession>
<comment type="function">
    <text evidence="4">The globular domain of the protein is located near the polypeptide exit tunnel on the outside of the subunit, while an extended beta-hairpin is found that lines the wall of the exit tunnel in the center of the 70S ribosome.</text>
</comment>
<evidence type="ECO:0000256" key="1">
    <source>
        <dbReference type="ARBA" id="ARBA00009451"/>
    </source>
</evidence>
<evidence type="ECO:0000256" key="2">
    <source>
        <dbReference type="ARBA" id="ARBA00022980"/>
    </source>
</evidence>
<comment type="subunit">
    <text evidence="4 6">Part of the 50S ribosomal subunit.</text>
</comment>
<gene>
    <name evidence="4" type="primary">rpl22</name>
    <name evidence="7" type="ORF">B9Q02_01060</name>
</gene>
<keyword evidence="4 6" id="KW-0699">rRNA-binding</keyword>
<dbReference type="PANTHER" id="PTHR11593">
    <property type="entry name" value="60S RIBOSOMAL PROTEIN L17"/>
    <property type="match status" value="1"/>
</dbReference>
<dbReference type="InterPro" id="IPR057265">
    <property type="entry name" value="Ribosomal_uL22_arc-type"/>
</dbReference>
<evidence type="ECO:0000256" key="3">
    <source>
        <dbReference type="ARBA" id="ARBA00023274"/>
    </source>
</evidence>
<dbReference type="NCBIfam" id="TIGR01038">
    <property type="entry name" value="uL22_arch_euk"/>
    <property type="match status" value="1"/>
</dbReference>
<dbReference type="CDD" id="cd00336">
    <property type="entry name" value="Ribosomal_L22"/>
    <property type="match status" value="1"/>
</dbReference>
<dbReference type="InterPro" id="IPR005721">
    <property type="entry name" value="Ribosomal_uL22_euk/arc"/>
</dbReference>
<dbReference type="Pfam" id="PF00237">
    <property type="entry name" value="Ribosomal_L22"/>
    <property type="match status" value="1"/>
</dbReference>
<protein>
    <recommendedName>
        <fullName evidence="4">Large ribosomal subunit protein uL22</fullName>
    </recommendedName>
</protein>